<reference evidence="2" key="1">
    <citation type="journal article" date="2015" name="Genome Announc.">
        <title>Complete Genome Sequence of Yersinia ruckeri Strain CSF007-82, Etiologic Agent of Red Mouth Disease in Salmonid Fish.</title>
        <authorList>
            <person name="Nelson M.C."/>
            <person name="LaPatra S.E."/>
            <person name="Welch T.J."/>
            <person name="Graf J."/>
        </authorList>
    </citation>
    <scope>NUCLEOTIDE SEQUENCE</scope>
    <source>
        <strain evidence="2">CSF007-82</strain>
    </source>
</reference>
<dbReference type="EMBL" id="UHJG01000001">
    <property type="protein sequence ID" value="SUP98531.1"/>
    <property type="molecule type" value="Genomic_DNA"/>
</dbReference>
<dbReference type="AlphaFoldDB" id="A0A085U638"/>
<evidence type="ECO:0000313" key="2">
    <source>
        <dbReference type="EMBL" id="CEK27814.1"/>
    </source>
</evidence>
<gene>
    <name evidence="2" type="ORF">CSF007_10320</name>
    <name evidence="3" type="ORF">NCTC10476_00090</name>
</gene>
<accession>A0A085U638</accession>
<organism evidence="2">
    <name type="scientific">Yersinia ruckeri</name>
    <dbReference type="NCBI Taxonomy" id="29486"/>
    <lineage>
        <taxon>Bacteria</taxon>
        <taxon>Pseudomonadati</taxon>
        <taxon>Pseudomonadota</taxon>
        <taxon>Gammaproteobacteria</taxon>
        <taxon>Enterobacterales</taxon>
        <taxon>Yersiniaceae</taxon>
        <taxon>Yersinia</taxon>
    </lineage>
</organism>
<dbReference type="RefSeq" id="WP_004721373.1">
    <property type="nucleotide sequence ID" value="NZ_CABIHR010000025.1"/>
</dbReference>
<protein>
    <submittedName>
        <fullName evidence="2">Membrane protein</fullName>
    </submittedName>
</protein>
<feature type="transmembrane region" description="Helical" evidence="1">
    <location>
        <begin position="12"/>
        <end position="35"/>
    </location>
</feature>
<dbReference type="eggNOG" id="ENOG5033C0X">
    <property type="taxonomic scope" value="Bacteria"/>
</dbReference>
<reference evidence="3 4" key="2">
    <citation type="submission" date="2018-06" db="EMBL/GenBank/DDBJ databases">
        <authorList>
            <consortium name="Pathogen Informatics"/>
            <person name="Doyle S."/>
        </authorList>
    </citation>
    <scope>NUCLEOTIDE SEQUENCE [LARGE SCALE GENOMIC DNA]</scope>
    <source>
        <strain evidence="3 4">NCTC10476</strain>
    </source>
</reference>
<keyword evidence="4" id="KW-1185">Reference proteome</keyword>
<dbReference type="PATRIC" id="fig|29486.44.peg.2037"/>
<dbReference type="Proteomes" id="UP000255169">
    <property type="component" value="Unassembled WGS sequence"/>
</dbReference>
<sequence>MEKNLFDDNKAIALIGLLTAALIVVTVMFTMTYMAERQRDKAQSIDIQSCYLQNK</sequence>
<keyword evidence="1" id="KW-0472">Membrane</keyword>
<keyword evidence="1" id="KW-1133">Transmembrane helix</keyword>
<proteinExistence type="predicted"/>
<evidence type="ECO:0000313" key="3">
    <source>
        <dbReference type="EMBL" id="SUP98531.1"/>
    </source>
</evidence>
<name>A0A085U638_YERRU</name>
<keyword evidence="1" id="KW-0812">Transmembrane</keyword>
<dbReference type="EMBL" id="LN681231">
    <property type="protein sequence ID" value="CEK27814.1"/>
    <property type="molecule type" value="Genomic_DNA"/>
</dbReference>
<dbReference type="KEGG" id="yrb:UGYR_03185"/>
<evidence type="ECO:0000313" key="4">
    <source>
        <dbReference type="Proteomes" id="UP000255169"/>
    </source>
</evidence>
<evidence type="ECO:0000256" key="1">
    <source>
        <dbReference type="SAM" id="Phobius"/>
    </source>
</evidence>
<dbReference type="GeneID" id="66879737"/>